<name>A0AAV9W6C7_9PEZI</name>
<sequence>MLNRQQSRWATLLIIPFIPYTTLATQSPLGRVDINTWSIVTTEPTAFTQGPSCSSSILWYSRSASDIPSPTNPASVDHAKQLVYQRGCFANVNADWQCCPPGHVGRERDDSGRVAANEVVYIPGECPNGWVGRPAGFPEGPAEGALFCCPESMTDTEVNSRARNILCASTRSEFNPTTVGQDKTSATTFHVVFETPIFVVPAKASSLSSSTPPPPPRRTIAARDGGPMFLPTAGVDSPTGGSDTGLSTFESWTTRGVLFLSVASFIGFCIWGRRLWDNTGGRVCKWIRALFGSTEADPPPPGYDETVNPSAGAGGAGTGTGGDIMLDVVAPSGTGAGDNTTPGPGPSAGAPNPENVNPSNPSGAPGPKDDAPPYTSTPGPNDAQSAVVDHCNRQSDRDRRLTLPRDPRPPLESVGFFRG</sequence>
<keyword evidence="2" id="KW-0732">Signal</keyword>
<dbReference type="EMBL" id="JAVHJL010000006">
    <property type="protein sequence ID" value="KAK6501827.1"/>
    <property type="molecule type" value="Genomic_DNA"/>
</dbReference>
<proteinExistence type="predicted"/>
<dbReference type="AlphaFoldDB" id="A0AAV9W6C7"/>
<evidence type="ECO:0000313" key="3">
    <source>
        <dbReference type="EMBL" id="KAK6501827.1"/>
    </source>
</evidence>
<keyword evidence="4" id="KW-1185">Reference proteome</keyword>
<gene>
    <name evidence="3" type="ORF">TWF481_009650</name>
</gene>
<reference evidence="3 4" key="1">
    <citation type="submission" date="2023-08" db="EMBL/GenBank/DDBJ databases">
        <authorList>
            <person name="Palmer J.M."/>
        </authorList>
    </citation>
    <scope>NUCLEOTIDE SEQUENCE [LARGE SCALE GENOMIC DNA]</scope>
    <source>
        <strain evidence="3 4">TWF481</strain>
    </source>
</reference>
<comment type="caution">
    <text evidence="3">The sequence shown here is derived from an EMBL/GenBank/DDBJ whole genome shotgun (WGS) entry which is preliminary data.</text>
</comment>
<dbReference type="Proteomes" id="UP001370758">
    <property type="component" value="Unassembled WGS sequence"/>
</dbReference>
<feature type="region of interest" description="Disordered" evidence="1">
    <location>
        <begin position="294"/>
        <end position="419"/>
    </location>
</feature>
<feature type="chain" id="PRO_5043799246" evidence="2">
    <location>
        <begin position="25"/>
        <end position="419"/>
    </location>
</feature>
<evidence type="ECO:0000313" key="4">
    <source>
        <dbReference type="Proteomes" id="UP001370758"/>
    </source>
</evidence>
<accession>A0AAV9W6C7</accession>
<evidence type="ECO:0000256" key="2">
    <source>
        <dbReference type="SAM" id="SignalP"/>
    </source>
</evidence>
<evidence type="ECO:0000256" key="1">
    <source>
        <dbReference type="SAM" id="MobiDB-lite"/>
    </source>
</evidence>
<feature type="compositionally biased region" description="Polar residues" evidence="1">
    <location>
        <begin position="374"/>
        <end position="384"/>
    </location>
</feature>
<feature type="compositionally biased region" description="Basic and acidic residues" evidence="1">
    <location>
        <begin position="390"/>
        <end position="409"/>
    </location>
</feature>
<feature type="compositionally biased region" description="Low complexity" evidence="1">
    <location>
        <begin position="339"/>
        <end position="362"/>
    </location>
</feature>
<protein>
    <submittedName>
        <fullName evidence="3">Uncharacterized protein</fullName>
    </submittedName>
</protein>
<feature type="compositionally biased region" description="Gly residues" evidence="1">
    <location>
        <begin position="312"/>
        <end position="322"/>
    </location>
</feature>
<feature type="signal peptide" evidence="2">
    <location>
        <begin position="1"/>
        <end position="24"/>
    </location>
</feature>
<organism evidence="3 4">
    <name type="scientific">Arthrobotrys musiformis</name>
    <dbReference type="NCBI Taxonomy" id="47236"/>
    <lineage>
        <taxon>Eukaryota</taxon>
        <taxon>Fungi</taxon>
        <taxon>Dikarya</taxon>
        <taxon>Ascomycota</taxon>
        <taxon>Pezizomycotina</taxon>
        <taxon>Orbiliomycetes</taxon>
        <taxon>Orbiliales</taxon>
        <taxon>Orbiliaceae</taxon>
        <taxon>Arthrobotrys</taxon>
    </lineage>
</organism>